<dbReference type="RefSeq" id="WP_139623933.1">
    <property type="nucleotide sequence ID" value="NZ_VDMP01000026.1"/>
</dbReference>
<reference evidence="4 5" key="1">
    <citation type="journal article" date="2016" name="Int. J. Syst. Evol. Microbiol.">
        <title>Nocardioides albidus sp. nov., an actinobacterium isolated from garden soil.</title>
        <authorList>
            <person name="Singh H."/>
            <person name="Du J."/>
            <person name="Trinh H."/>
            <person name="Won K."/>
            <person name="Yang J.E."/>
            <person name="Yin C."/>
            <person name="Kook M."/>
            <person name="Yi T.H."/>
        </authorList>
    </citation>
    <scope>NUCLEOTIDE SEQUENCE [LARGE SCALE GENOMIC DNA]</scope>
    <source>
        <strain evidence="4 5">CCTCC AB 2015297</strain>
    </source>
</reference>
<dbReference type="CDD" id="cd05233">
    <property type="entry name" value="SDR_c"/>
    <property type="match status" value="1"/>
</dbReference>
<dbReference type="PRINTS" id="PR00081">
    <property type="entry name" value="GDHRDH"/>
</dbReference>
<dbReference type="PANTHER" id="PTHR42760">
    <property type="entry name" value="SHORT-CHAIN DEHYDROGENASES/REDUCTASES FAMILY MEMBER"/>
    <property type="match status" value="1"/>
</dbReference>
<keyword evidence="5" id="KW-1185">Reference proteome</keyword>
<dbReference type="PROSITE" id="PS00061">
    <property type="entry name" value="ADH_SHORT"/>
    <property type="match status" value="1"/>
</dbReference>
<evidence type="ECO:0000259" key="3">
    <source>
        <dbReference type="SMART" id="SM00822"/>
    </source>
</evidence>
<keyword evidence="2" id="KW-0560">Oxidoreductase</keyword>
<dbReference type="OrthoDB" id="4380821at2"/>
<name>A0A5C4VNF8_9ACTN</name>
<dbReference type="EMBL" id="VDMP01000026">
    <property type="protein sequence ID" value="TNM37392.1"/>
    <property type="molecule type" value="Genomic_DNA"/>
</dbReference>
<dbReference type="PANTHER" id="PTHR42760:SF133">
    <property type="entry name" value="3-OXOACYL-[ACYL-CARRIER-PROTEIN] REDUCTASE"/>
    <property type="match status" value="1"/>
</dbReference>
<proteinExistence type="inferred from homology"/>
<dbReference type="InterPro" id="IPR036291">
    <property type="entry name" value="NAD(P)-bd_dom_sf"/>
</dbReference>
<sequence length="276" mass="28478">MAATDRKVVLVTGGGTGIGAAVTRLLAAGGDQVVICGRREAPLRAVADETGAHVVVADVSETDGVAKVVDDTIATFGRLDGLVINHGIIHVGRVDEVTPEQWDDTIRVNLTSPFLLVRAALPHLLAARGAVVAVSSVAALRASDGMAAYSASKAGLLLLTQSLAVDHGRDGLRANAICPGWTATEMGDMEMAELGKERGLSTADAYRLATAVVPQRRAAHPDEIAATVGWLLSDAASYVNGVVLPVDGGSCIVDPGTLALDPRVSVDLSPRPQESR</sequence>
<dbReference type="Proteomes" id="UP000313231">
    <property type="component" value="Unassembled WGS sequence"/>
</dbReference>
<dbReference type="AlphaFoldDB" id="A0A5C4VNF8"/>
<protein>
    <submittedName>
        <fullName evidence="4">SDR family oxidoreductase</fullName>
    </submittedName>
</protein>
<evidence type="ECO:0000313" key="5">
    <source>
        <dbReference type="Proteomes" id="UP000313231"/>
    </source>
</evidence>
<dbReference type="InterPro" id="IPR020904">
    <property type="entry name" value="Sc_DH/Rdtase_CS"/>
</dbReference>
<evidence type="ECO:0000256" key="1">
    <source>
        <dbReference type="ARBA" id="ARBA00006484"/>
    </source>
</evidence>
<dbReference type="SUPFAM" id="SSF51735">
    <property type="entry name" value="NAD(P)-binding Rossmann-fold domains"/>
    <property type="match status" value="1"/>
</dbReference>
<dbReference type="SMART" id="SM00822">
    <property type="entry name" value="PKS_KR"/>
    <property type="match status" value="1"/>
</dbReference>
<comment type="similarity">
    <text evidence="1">Belongs to the short-chain dehydrogenases/reductases (SDR) family.</text>
</comment>
<dbReference type="InterPro" id="IPR002347">
    <property type="entry name" value="SDR_fam"/>
</dbReference>
<accession>A0A5C4VNF8</accession>
<comment type="caution">
    <text evidence="4">The sequence shown here is derived from an EMBL/GenBank/DDBJ whole genome shotgun (WGS) entry which is preliminary data.</text>
</comment>
<dbReference type="Gene3D" id="3.40.50.720">
    <property type="entry name" value="NAD(P)-binding Rossmann-like Domain"/>
    <property type="match status" value="1"/>
</dbReference>
<organism evidence="4 5">
    <name type="scientific">Nocardioides albidus</name>
    <dbReference type="NCBI Taxonomy" id="1517589"/>
    <lineage>
        <taxon>Bacteria</taxon>
        <taxon>Bacillati</taxon>
        <taxon>Actinomycetota</taxon>
        <taxon>Actinomycetes</taxon>
        <taxon>Propionibacteriales</taxon>
        <taxon>Nocardioidaceae</taxon>
        <taxon>Nocardioides</taxon>
    </lineage>
</organism>
<dbReference type="PRINTS" id="PR00080">
    <property type="entry name" value="SDRFAMILY"/>
</dbReference>
<dbReference type="GO" id="GO:0016616">
    <property type="term" value="F:oxidoreductase activity, acting on the CH-OH group of donors, NAD or NADP as acceptor"/>
    <property type="evidence" value="ECO:0007669"/>
    <property type="project" value="TreeGrafter"/>
</dbReference>
<evidence type="ECO:0000256" key="2">
    <source>
        <dbReference type="ARBA" id="ARBA00023002"/>
    </source>
</evidence>
<dbReference type="FunFam" id="3.40.50.720:FF:000084">
    <property type="entry name" value="Short-chain dehydrogenase reductase"/>
    <property type="match status" value="1"/>
</dbReference>
<evidence type="ECO:0000313" key="4">
    <source>
        <dbReference type="EMBL" id="TNM37392.1"/>
    </source>
</evidence>
<gene>
    <name evidence="4" type="ORF">FHP29_16295</name>
</gene>
<dbReference type="GO" id="GO:0048038">
    <property type="term" value="F:quinone binding"/>
    <property type="evidence" value="ECO:0007669"/>
    <property type="project" value="TreeGrafter"/>
</dbReference>
<feature type="domain" description="Ketoreductase" evidence="3">
    <location>
        <begin position="7"/>
        <end position="184"/>
    </location>
</feature>
<dbReference type="Pfam" id="PF13561">
    <property type="entry name" value="adh_short_C2"/>
    <property type="match status" value="1"/>
</dbReference>
<dbReference type="InterPro" id="IPR057326">
    <property type="entry name" value="KR_dom"/>
</dbReference>
<dbReference type="GO" id="GO:0006633">
    <property type="term" value="P:fatty acid biosynthetic process"/>
    <property type="evidence" value="ECO:0007669"/>
    <property type="project" value="TreeGrafter"/>
</dbReference>